<dbReference type="PANTHER" id="PTHR31569">
    <property type="entry name" value="SWIM-TYPE DOMAIN-CONTAINING PROTEIN"/>
    <property type="match status" value="1"/>
</dbReference>
<comment type="caution">
    <text evidence="4">The sequence shown here is derived from an EMBL/GenBank/DDBJ whole genome shotgun (WGS) entry which is preliminary data.</text>
</comment>
<dbReference type="AlphaFoldDB" id="A0AAV2ZA80"/>
<dbReference type="Pfam" id="PF21056">
    <property type="entry name" value="ZSWIM1-3_RNaseH-like"/>
    <property type="match status" value="1"/>
</dbReference>
<evidence type="ECO:0000313" key="4">
    <source>
        <dbReference type="EMBL" id="DBA01520.1"/>
    </source>
</evidence>
<proteinExistence type="predicted"/>
<dbReference type="PROSITE" id="PS50966">
    <property type="entry name" value="ZF_SWIM"/>
    <property type="match status" value="1"/>
</dbReference>
<keyword evidence="1" id="KW-0862">Zinc</keyword>
<keyword evidence="1" id="KW-0863">Zinc-finger</keyword>
<keyword evidence="5" id="KW-1185">Reference proteome</keyword>
<dbReference type="InterPro" id="IPR052579">
    <property type="entry name" value="Zinc_finger_SWIM"/>
</dbReference>
<reference evidence="4" key="2">
    <citation type="journal article" date="2023" name="Microbiol Resour">
        <title>Decontamination and Annotation of the Draft Genome Sequence of the Oomycete Lagenidium giganteum ARSEF 373.</title>
        <authorList>
            <person name="Morgan W.R."/>
            <person name="Tartar A."/>
        </authorList>
    </citation>
    <scope>NUCLEOTIDE SEQUENCE</scope>
    <source>
        <strain evidence="4">ARSEF 373</strain>
    </source>
</reference>
<dbReference type="InterPro" id="IPR048324">
    <property type="entry name" value="ZSWIM1-3_RNaseH-like"/>
</dbReference>
<dbReference type="GO" id="GO:0008270">
    <property type="term" value="F:zinc ion binding"/>
    <property type="evidence" value="ECO:0007669"/>
    <property type="project" value="UniProtKB-KW"/>
</dbReference>
<organism evidence="4 5">
    <name type="scientific">Lagenidium giganteum</name>
    <dbReference type="NCBI Taxonomy" id="4803"/>
    <lineage>
        <taxon>Eukaryota</taxon>
        <taxon>Sar</taxon>
        <taxon>Stramenopiles</taxon>
        <taxon>Oomycota</taxon>
        <taxon>Peronosporomycetes</taxon>
        <taxon>Pythiales</taxon>
        <taxon>Pythiaceae</taxon>
    </lineage>
</organism>
<dbReference type="PANTHER" id="PTHR31569:SF4">
    <property type="entry name" value="SWIM-TYPE DOMAIN-CONTAINING PROTEIN"/>
    <property type="match status" value="1"/>
</dbReference>
<dbReference type="Proteomes" id="UP001146120">
    <property type="component" value="Unassembled WGS sequence"/>
</dbReference>
<reference evidence="4" key="1">
    <citation type="submission" date="2022-11" db="EMBL/GenBank/DDBJ databases">
        <authorList>
            <person name="Morgan W.R."/>
            <person name="Tartar A."/>
        </authorList>
    </citation>
    <scope>NUCLEOTIDE SEQUENCE</scope>
    <source>
        <strain evidence="4">ARSEF 373</strain>
    </source>
</reference>
<evidence type="ECO:0000256" key="1">
    <source>
        <dbReference type="PROSITE-ProRule" id="PRU00325"/>
    </source>
</evidence>
<accession>A0AAV2ZA80</accession>
<name>A0AAV2ZA80_9STRA</name>
<dbReference type="EMBL" id="DAKRPA010000046">
    <property type="protein sequence ID" value="DBA01520.1"/>
    <property type="molecule type" value="Genomic_DNA"/>
</dbReference>
<evidence type="ECO:0000259" key="3">
    <source>
        <dbReference type="PROSITE" id="PS50966"/>
    </source>
</evidence>
<protein>
    <recommendedName>
        <fullName evidence="3">SWIM-type domain-containing protein</fullName>
    </recommendedName>
</protein>
<evidence type="ECO:0000256" key="2">
    <source>
        <dbReference type="SAM" id="MobiDB-lite"/>
    </source>
</evidence>
<keyword evidence="1" id="KW-0479">Metal-binding</keyword>
<sequence>MGESNDLAEKECDGDDAVGQSAGEVCSGSTAAPSVDADERKPAHGMRRPCNVHVLDEHVIMSALKTYHRSWAEFRDYFKEYQSTTFQVLKIYETVNCELRNKRIDDMKWAGTDAAPYVPLEWQKYERKFACTHGIKPRSRGVQVRPHQMVRYTGCPFHLTVQLVKDASDSGFDQQWCLEVKNACYEHNHMVAKEAFLRLTRSSNIKDRDTMIRAQAMIQGGSKRSLIYDFLLESNENMGKRDVDNLIYRAKSRGKGTTDDVAVAEIVARFLVEDENNAATIDESSSGHTAVISLKSRHMREMFARFPELILVDCTHKTNRYNYQLCTIMVVDEFGHGQVVQHSVLDTNSNWHMERVLAHFLRVNDCVQKTEIVMVDKALNEIKVIERSMPQVKVLICLFHVLKYLSKECKDLKYGKLSSEDQDALLDLVHAMVYATSKEDYYDRFFEYFMKNWDSSPYSWAKHTRQYLPHFMVDTNNALESFFGKLKDETTSHGDMRALRVALIKHARQDENEYVHLRGKRGMRRNTTFDDEMNYVQQWTTHYEGDRIAEQYQQASELYTSFKFEPDVDPAFVIVKFKSETLKVGVQSLSCTCPFASAMKLPCKHVIAYRKHLNEAHIVPIDMIDVRWRFCNVQINAVPFAYNDCPVSKAPEEELAGASKPDADPWLTKAERYKEACRVTTPINEALASITNKREFEAFAAQLRGQWQSILKRKLEVESSAAGPASCRCGRRTQCARAAAPAVAPRAG</sequence>
<feature type="domain" description="SWIM-type" evidence="3">
    <location>
        <begin position="582"/>
        <end position="614"/>
    </location>
</feature>
<dbReference type="InterPro" id="IPR007527">
    <property type="entry name" value="Znf_SWIM"/>
</dbReference>
<dbReference type="Pfam" id="PF04434">
    <property type="entry name" value="SWIM"/>
    <property type="match status" value="1"/>
</dbReference>
<evidence type="ECO:0000313" key="5">
    <source>
        <dbReference type="Proteomes" id="UP001146120"/>
    </source>
</evidence>
<feature type="region of interest" description="Disordered" evidence="2">
    <location>
        <begin position="1"/>
        <end position="44"/>
    </location>
</feature>
<gene>
    <name evidence="4" type="ORF">N0F65_004870</name>
</gene>